<reference evidence="5 6" key="1">
    <citation type="submission" date="2017-04" db="EMBL/GenBank/DDBJ databases">
        <title>Whole Genome Sequence of 1,4-Dioxane Degrading Bacterium Mycobacterium dioxanotrophicus PH-06.</title>
        <authorList>
            <person name="He Y."/>
        </authorList>
    </citation>
    <scope>NUCLEOTIDE SEQUENCE [LARGE SCALE GENOMIC DNA]</scope>
    <source>
        <strain evidence="5 6">PH-06</strain>
    </source>
</reference>
<dbReference type="Gene3D" id="1.10.10.2840">
    <property type="entry name" value="PucR C-terminal helix-turn-helix domain"/>
    <property type="match status" value="1"/>
</dbReference>
<dbReference type="Pfam" id="PF13556">
    <property type="entry name" value="HTH_30"/>
    <property type="match status" value="1"/>
</dbReference>
<proteinExistence type="inferred from homology"/>
<evidence type="ECO:0000259" key="2">
    <source>
        <dbReference type="Pfam" id="PF13556"/>
    </source>
</evidence>
<gene>
    <name evidence="5" type="ORF">BTO20_28290</name>
</gene>
<evidence type="ECO:0000259" key="3">
    <source>
        <dbReference type="Pfam" id="PF14361"/>
    </source>
</evidence>
<feature type="domain" description="RsbT co-antagonist protein RsbRD N-terminal" evidence="3">
    <location>
        <begin position="21"/>
        <end position="162"/>
    </location>
</feature>
<dbReference type="InterPro" id="IPR051448">
    <property type="entry name" value="CdaR-like_regulators"/>
</dbReference>
<dbReference type="OrthoDB" id="33973at2"/>
<dbReference type="InterPro" id="IPR025736">
    <property type="entry name" value="PucR_C-HTH_dom"/>
</dbReference>
<evidence type="ECO:0000313" key="5">
    <source>
        <dbReference type="EMBL" id="ART71930.1"/>
    </source>
</evidence>
<dbReference type="Pfam" id="PF17853">
    <property type="entry name" value="GGDEF_2"/>
    <property type="match status" value="1"/>
</dbReference>
<evidence type="ECO:0000313" key="6">
    <source>
        <dbReference type="Proteomes" id="UP000195331"/>
    </source>
</evidence>
<evidence type="ECO:0000256" key="1">
    <source>
        <dbReference type="ARBA" id="ARBA00006754"/>
    </source>
</evidence>
<dbReference type="InterPro" id="IPR041522">
    <property type="entry name" value="CdaR_GGDEF"/>
</dbReference>
<comment type="similarity">
    <text evidence="1">Belongs to the CdaR family.</text>
</comment>
<feature type="domain" description="CdaR GGDEF-like" evidence="4">
    <location>
        <begin position="172"/>
        <end position="283"/>
    </location>
</feature>
<dbReference type="PANTHER" id="PTHR33744:SF1">
    <property type="entry name" value="DNA-BINDING TRANSCRIPTIONAL ACTIVATOR ADER"/>
    <property type="match status" value="1"/>
</dbReference>
<organism evidence="5 6">
    <name type="scientific">Mycobacterium dioxanotrophicus</name>
    <dbReference type="NCBI Taxonomy" id="482462"/>
    <lineage>
        <taxon>Bacteria</taxon>
        <taxon>Bacillati</taxon>
        <taxon>Actinomycetota</taxon>
        <taxon>Actinomycetes</taxon>
        <taxon>Mycobacteriales</taxon>
        <taxon>Mycobacteriaceae</taxon>
        <taxon>Mycobacterium</taxon>
    </lineage>
</organism>
<name>A0A1Y0C9K1_9MYCO</name>
<evidence type="ECO:0000259" key="4">
    <source>
        <dbReference type="Pfam" id="PF17853"/>
    </source>
</evidence>
<dbReference type="Proteomes" id="UP000195331">
    <property type="component" value="Chromosome"/>
</dbReference>
<dbReference type="InterPro" id="IPR042070">
    <property type="entry name" value="PucR_C-HTH_sf"/>
</dbReference>
<protein>
    <recommendedName>
        <fullName evidence="7">PucR family transcriptional regulator</fullName>
    </recommendedName>
</protein>
<evidence type="ECO:0008006" key="7">
    <source>
        <dbReference type="Google" id="ProtNLM"/>
    </source>
</evidence>
<dbReference type="RefSeq" id="WP_087079278.1">
    <property type="nucleotide sequence ID" value="NZ_CP020809.1"/>
</dbReference>
<dbReference type="InterPro" id="IPR025751">
    <property type="entry name" value="RsbRD_N_dom"/>
</dbReference>
<dbReference type="KEGG" id="mdx:BTO20_28290"/>
<dbReference type="Pfam" id="PF14361">
    <property type="entry name" value="RsbRD_N"/>
    <property type="match status" value="1"/>
</dbReference>
<dbReference type="PANTHER" id="PTHR33744">
    <property type="entry name" value="CARBOHYDRATE DIACID REGULATOR"/>
    <property type="match status" value="1"/>
</dbReference>
<dbReference type="EMBL" id="CP020809">
    <property type="protein sequence ID" value="ART71930.1"/>
    <property type="molecule type" value="Genomic_DNA"/>
</dbReference>
<accession>A0A1Y0C9K1</accession>
<dbReference type="AlphaFoldDB" id="A0A1Y0C9K1"/>
<keyword evidence="6" id="KW-1185">Reference proteome</keyword>
<feature type="domain" description="PucR C-terminal helix-turn-helix" evidence="2">
    <location>
        <begin position="334"/>
        <end position="391"/>
    </location>
</feature>
<sequence>MPAAPDPSIVRLAEAVLARADALATDMAEVIRRDVAFYASNRSLVDDAELHRSCRAQMVYVFDALTADSGPELADVSAAEDTGVRRALAGVPLAMVMSAYRVGFRFMWETSLAQARDLDISPEAILATTSQIMLAQDSFTQAMTGAYRQQLTQQMLGKEEERSALVEAILQGRITDTQNLWDAADILRLPTSGPYVVVAAQVPGIGRTGLPEIANKLDTRDIRSAWRLLPDLQVGIVHLRRHATQDELLDILRSAASDRVGVSPPFDDLTVTGEALRFARLAIAGRPTDDQLVQVFDGSPLAVAAVAAPEVMQRIGHDVLGGFDDLPAEERQILVDTFQAWLDSGGSANETAAKIYVHPNTVRHRLHRIEERTGRSLSRPRDIAELCLAFEVHRRLP</sequence>